<sequence length="48" mass="5477">MCGRIRKQPQIRRVNEDLTPSIAVLDEWSNPHSVFFAEGSPFCRTPCS</sequence>
<keyword evidence="2" id="KW-1185">Reference proteome</keyword>
<evidence type="ECO:0000313" key="1">
    <source>
        <dbReference type="EMBL" id="KAK5984905.1"/>
    </source>
</evidence>
<dbReference type="AlphaFoldDB" id="A0AAN8G2C7"/>
<accession>A0AAN8G2C7</accession>
<proteinExistence type="predicted"/>
<name>A0AAN8G2C7_TRICO</name>
<dbReference type="EMBL" id="WIXE01002331">
    <property type="protein sequence ID" value="KAK5984905.1"/>
    <property type="molecule type" value="Genomic_DNA"/>
</dbReference>
<gene>
    <name evidence="1" type="ORF">GCK32_017935</name>
</gene>
<dbReference type="Proteomes" id="UP001331761">
    <property type="component" value="Unassembled WGS sequence"/>
</dbReference>
<organism evidence="1 2">
    <name type="scientific">Trichostrongylus colubriformis</name>
    <name type="common">Black scour worm</name>
    <dbReference type="NCBI Taxonomy" id="6319"/>
    <lineage>
        <taxon>Eukaryota</taxon>
        <taxon>Metazoa</taxon>
        <taxon>Ecdysozoa</taxon>
        <taxon>Nematoda</taxon>
        <taxon>Chromadorea</taxon>
        <taxon>Rhabditida</taxon>
        <taxon>Rhabditina</taxon>
        <taxon>Rhabditomorpha</taxon>
        <taxon>Strongyloidea</taxon>
        <taxon>Trichostrongylidae</taxon>
        <taxon>Trichostrongylus</taxon>
    </lineage>
</organism>
<protein>
    <submittedName>
        <fullName evidence="1">Uncharacterized protein</fullName>
    </submittedName>
</protein>
<evidence type="ECO:0000313" key="2">
    <source>
        <dbReference type="Proteomes" id="UP001331761"/>
    </source>
</evidence>
<reference evidence="1 2" key="1">
    <citation type="submission" date="2019-10" db="EMBL/GenBank/DDBJ databases">
        <title>Assembly and Annotation for the nematode Trichostrongylus colubriformis.</title>
        <authorList>
            <person name="Martin J."/>
        </authorList>
    </citation>
    <scope>NUCLEOTIDE SEQUENCE [LARGE SCALE GENOMIC DNA]</scope>
    <source>
        <strain evidence="1">G859</strain>
        <tissue evidence="1">Whole worm</tissue>
    </source>
</reference>
<comment type="caution">
    <text evidence="1">The sequence shown here is derived from an EMBL/GenBank/DDBJ whole genome shotgun (WGS) entry which is preliminary data.</text>
</comment>